<keyword evidence="2" id="KW-1185">Reference proteome</keyword>
<gene>
    <name evidence="1" type="ORF">CLV72_11267</name>
</gene>
<name>A0A2T0PSW5_9ACTN</name>
<accession>A0A2T0PSW5</accession>
<organism evidence="1 2">
    <name type="scientific">Allonocardiopsis opalescens</name>
    <dbReference type="NCBI Taxonomy" id="1144618"/>
    <lineage>
        <taxon>Bacteria</taxon>
        <taxon>Bacillati</taxon>
        <taxon>Actinomycetota</taxon>
        <taxon>Actinomycetes</taxon>
        <taxon>Streptosporangiales</taxon>
        <taxon>Allonocardiopsis</taxon>
    </lineage>
</organism>
<evidence type="ECO:0000313" key="1">
    <source>
        <dbReference type="EMBL" id="PRX91994.1"/>
    </source>
</evidence>
<evidence type="ECO:0000313" key="2">
    <source>
        <dbReference type="Proteomes" id="UP000237846"/>
    </source>
</evidence>
<protein>
    <submittedName>
        <fullName evidence="1">Uncharacterized protein</fullName>
    </submittedName>
</protein>
<proteinExistence type="predicted"/>
<dbReference type="EMBL" id="PVZC01000012">
    <property type="protein sequence ID" value="PRX91994.1"/>
    <property type="molecule type" value="Genomic_DNA"/>
</dbReference>
<reference evidence="1 2" key="1">
    <citation type="submission" date="2018-03" db="EMBL/GenBank/DDBJ databases">
        <title>Genomic Encyclopedia of Archaeal and Bacterial Type Strains, Phase II (KMG-II): from individual species to whole genera.</title>
        <authorList>
            <person name="Goeker M."/>
        </authorList>
    </citation>
    <scope>NUCLEOTIDE SEQUENCE [LARGE SCALE GENOMIC DNA]</scope>
    <source>
        <strain evidence="1 2">DSM 45601</strain>
    </source>
</reference>
<sequence>MIIGRLPDGNYGELAEGGAPVGAPTAPTVTPSLGGLRITWDGALADADAAVPGDFDHMAVHISTSSGFVPSAATYVGTIRRAGEGGMLPVVPLPYVPHYVALVPVNTSGIPGTPSAEVAATPLQVTAPDITAGSIHAVHIAAGAVEADKLEAVLALVTTIIAGIPGEARVELDQDGLRGYNEANELIFAVDSSGNAIFSGNITGSVISGSSMQVGQAPGATGITEASGDAVYNMVTAANNSRAQIRADSSQAEFSAFSDAANPNAPSTGFIAAPTHVSFVLNSDNAGGSTPAVAGSASPTQAFLAVRSEADDLTAPRCDTVATAGSVTTVYQAASGAGMRLRADGTYSVVEMTTPPSGAGNPPAGFGSLYALRRSTDVPALQLQSPASTSGAGQGLRSAAFIEGATTTRPYARIQTYARDYDLSGQILDDGTQDTANHGRVALASNLSISAPRHEPVSTALLAQPTTASPSNGAWVDFTEAQFPALAFTTAASGLVEIKILFCGINKYTDTSSLALGFRLSGGSTVAASLKRCALIRSTGTGTGSSIQASATLPPLALAANTAYTLTPQWRTSGSAVSSPVQNWTTTSGDLWIDTALENSITVEPLM</sequence>
<dbReference type="AlphaFoldDB" id="A0A2T0PSW5"/>
<dbReference type="Proteomes" id="UP000237846">
    <property type="component" value="Unassembled WGS sequence"/>
</dbReference>
<comment type="caution">
    <text evidence="1">The sequence shown here is derived from an EMBL/GenBank/DDBJ whole genome shotgun (WGS) entry which is preliminary data.</text>
</comment>